<dbReference type="AlphaFoldDB" id="A0A090E9S6"/>
<name>A0A090E9S6_MESPL</name>
<protein>
    <submittedName>
        <fullName evidence="1">Uncharacterized protein</fullName>
    </submittedName>
</protein>
<dbReference type="Proteomes" id="UP000045285">
    <property type="component" value="Unassembled WGS sequence"/>
</dbReference>
<sequence>MHADSRLRALLTHRSRGKPQDVPKPSMVSPLTSVRCRCRTRSSAAGFAWTRHRVTVRPALHDSKASTRATGTRGEVVNYRENSEAPTCSTRVPGLTVRTASAQKLDRHQPGGLIVTLGYLPSLIALSVLRFEEAKRLSWISQRQIRAMKGAI</sequence>
<keyword evidence="2" id="KW-1185">Reference proteome</keyword>
<organism evidence="1 2">
    <name type="scientific">Mesorhizobium plurifarium</name>
    <dbReference type="NCBI Taxonomy" id="69974"/>
    <lineage>
        <taxon>Bacteria</taxon>
        <taxon>Pseudomonadati</taxon>
        <taxon>Pseudomonadota</taxon>
        <taxon>Alphaproteobacteria</taxon>
        <taxon>Hyphomicrobiales</taxon>
        <taxon>Phyllobacteriaceae</taxon>
        <taxon>Mesorhizobium</taxon>
    </lineage>
</organism>
<accession>A0A090E9S6</accession>
<proteinExistence type="predicted"/>
<dbReference type="EMBL" id="CCMZ01000035">
    <property type="protein sequence ID" value="CDX24303.1"/>
    <property type="molecule type" value="Genomic_DNA"/>
</dbReference>
<reference evidence="2" key="1">
    <citation type="submission" date="2014-08" db="EMBL/GenBank/DDBJ databases">
        <authorList>
            <person name="Moulin L."/>
        </authorList>
    </citation>
    <scope>NUCLEOTIDE SEQUENCE [LARGE SCALE GENOMIC DNA]</scope>
</reference>
<evidence type="ECO:0000313" key="1">
    <source>
        <dbReference type="EMBL" id="CDX24303.1"/>
    </source>
</evidence>
<gene>
    <name evidence="1" type="ORF">MPL3356_400008</name>
</gene>
<evidence type="ECO:0000313" key="2">
    <source>
        <dbReference type="Proteomes" id="UP000045285"/>
    </source>
</evidence>